<sequence>MTKLDRTKLTLRSSGIALCVVAGVLAACQEIPRTYTTASAGARVIFTDNFDRGVLGNDWLTTGSGPTLERGALRLADLHNHPVWLRKALPPDVRIEFDAWAETDEGDLKVELAGDGESYAKTASYTATGYVFILGGWNNSLNVIARRDEHGDDRIAVPVDPKIEPDRRYRVAITRRGGELRLELDGRLVAEMVDGAPLLGPGQDHFAFNNWEAPTRFDNLVIYALD</sequence>
<dbReference type="GO" id="GO:0016740">
    <property type="term" value="F:transferase activity"/>
    <property type="evidence" value="ECO:0007669"/>
    <property type="project" value="UniProtKB-KW"/>
</dbReference>
<reference evidence="2 3" key="1">
    <citation type="submission" date="2018-03" db="EMBL/GenBank/DDBJ databases">
        <title>Draft Genome Sequences of the Obligatory Marine Myxobacteria Enhygromyxa salina SWB005.</title>
        <authorList>
            <person name="Poehlein A."/>
            <person name="Moghaddam J.A."/>
            <person name="Harms H."/>
            <person name="Alanjari M."/>
            <person name="Koenig G.M."/>
            <person name="Daniel R."/>
            <person name="Schaeberle T.F."/>
        </authorList>
    </citation>
    <scope>NUCLEOTIDE SEQUENCE [LARGE SCALE GENOMIC DNA]</scope>
    <source>
        <strain evidence="2 3">SWB005</strain>
    </source>
</reference>
<name>A0A2S9XHS5_9BACT</name>
<dbReference type="EMBL" id="PVNK01000211">
    <property type="protein sequence ID" value="PRP92434.1"/>
    <property type="molecule type" value="Genomic_DNA"/>
</dbReference>
<protein>
    <submittedName>
        <fullName evidence="2">Farnesoic acid 0-methyl transferase</fullName>
    </submittedName>
</protein>
<comment type="caution">
    <text evidence="2">The sequence shown here is derived from an EMBL/GenBank/DDBJ whole genome shotgun (WGS) entry which is preliminary data.</text>
</comment>
<dbReference type="Proteomes" id="UP000237968">
    <property type="component" value="Unassembled WGS sequence"/>
</dbReference>
<proteinExistence type="predicted"/>
<feature type="signal peptide" evidence="1">
    <location>
        <begin position="1"/>
        <end position="26"/>
    </location>
</feature>
<dbReference type="RefSeq" id="WP_146156080.1">
    <property type="nucleotide sequence ID" value="NZ_PVNK01000211.1"/>
</dbReference>
<evidence type="ECO:0000313" key="2">
    <source>
        <dbReference type="EMBL" id="PRP92434.1"/>
    </source>
</evidence>
<keyword evidence="2" id="KW-0808">Transferase</keyword>
<organism evidence="2 3">
    <name type="scientific">Enhygromyxa salina</name>
    <dbReference type="NCBI Taxonomy" id="215803"/>
    <lineage>
        <taxon>Bacteria</taxon>
        <taxon>Pseudomonadati</taxon>
        <taxon>Myxococcota</taxon>
        <taxon>Polyangia</taxon>
        <taxon>Nannocystales</taxon>
        <taxon>Nannocystaceae</taxon>
        <taxon>Enhygromyxa</taxon>
    </lineage>
</organism>
<dbReference type="InterPro" id="IPR013320">
    <property type="entry name" value="ConA-like_dom_sf"/>
</dbReference>
<dbReference type="SUPFAM" id="SSF49899">
    <property type="entry name" value="Concanavalin A-like lectins/glucanases"/>
    <property type="match status" value="1"/>
</dbReference>
<keyword evidence="1" id="KW-0732">Signal</keyword>
<evidence type="ECO:0000313" key="3">
    <source>
        <dbReference type="Proteomes" id="UP000237968"/>
    </source>
</evidence>
<dbReference type="OrthoDB" id="5506916at2"/>
<accession>A0A2S9XHS5</accession>
<gene>
    <name evidence="2" type="ORF">ENSA5_49420</name>
</gene>
<keyword evidence="3" id="KW-1185">Reference proteome</keyword>
<dbReference type="Gene3D" id="2.60.120.200">
    <property type="match status" value="1"/>
</dbReference>
<dbReference type="PROSITE" id="PS51257">
    <property type="entry name" value="PROKAR_LIPOPROTEIN"/>
    <property type="match status" value="1"/>
</dbReference>
<feature type="chain" id="PRO_5015646702" evidence="1">
    <location>
        <begin position="27"/>
        <end position="226"/>
    </location>
</feature>
<evidence type="ECO:0000256" key="1">
    <source>
        <dbReference type="SAM" id="SignalP"/>
    </source>
</evidence>
<dbReference type="AlphaFoldDB" id="A0A2S9XHS5"/>